<proteinExistence type="predicted"/>
<evidence type="ECO:0000313" key="1">
    <source>
        <dbReference type="EMBL" id="KAL2454766.1"/>
    </source>
</evidence>
<evidence type="ECO:0000313" key="2">
    <source>
        <dbReference type="EMBL" id="KAL2487292.1"/>
    </source>
</evidence>
<accession>A0ABD1NVW0</accession>
<dbReference type="AlphaFoldDB" id="A0ABD1NVW0"/>
<protein>
    <submittedName>
        <fullName evidence="1">Protein kinase domain-containing protein</fullName>
    </submittedName>
</protein>
<name>A0ABD1NVW0_9LAMI</name>
<sequence length="176" mass="20206">MEMNSSLTELDNSLKWENVIKSLLSFARLLAYAIDTLRALDVLITNVPFTVQVVLIYVSHLFVSVVPSSYKIQLHGSGCKAFRSIRHLDAEEGLEIQWTSSPESCCTSQADCCVCPVVEGYYWDLNLGTCSMKKEEKLQVWPHIKGVYWSCCKDVQSQRVEKLQMDSGEWWFWRVL</sequence>
<organism evidence="1 3">
    <name type="scientific">Abeliophyllum distichum</name>
    <dbReference type="NCBI Taxonomy" id="126358"/>
    <lineage>
        <taxon>Eukaryota</taxon>
        <taxon>Viridiplantae</taxon>
        <taxon>Streptophyta</taxon>
        <taxon>Embryophyta</taxon>
        <taxon>Tracheophyta</taxon>
        <taxon>Spermatophyta</taxon>
        <taxon>Magnoliopsida</taxon>
        <taxon>eudicotyledons</taxon>
        <taxon>Gunneridae</taxon>
        <taxon>Pentapetalae</taxon>
        <taxon>asterids</taxon>
        <taxon>lamiids</taxon>
        <taxon>Lamiales</taxon>
        <taxon>Oleaceae</taxon>
        <taxon>Forsythieae</taxon>
        <taxon>Abeliophyllum</taxon>
    </lineage>
</organism>
<reference evidence="1" key="2">
    <citation type="submission" date="2024-07" db="EMBL/GenBank/DDBJ databases">
        <title>Two chromosome-level genome assemblies of Korean endemic species Abeliophyllum distichum and Forsythia ovata (Oleaceae).</title>
        <authorList>
            <person name="Mun J.H."/>
        </authorList>
    </citation>
    <scope>NUCLEOTIDE SEQUENCE</scope>
    <source>
        <strain evidence="1">KNKB198505000391</strain>
        <tissue evidence="1">Leaf</tissue>
    </source>
</reference>
<keyword evidence="1" id="KW-0418">Kinase</keyword>
<dbReference type="GO" id="GO:0016301">
    <property type="term" value="F:kinase activity"/>
    <property type="evidence" value="ECO:0007669"/>
    <property type="project" value="UniProtKB-KW"/>
</dbReference>
<keyword evidence="3" id="KW-1185">Reference proteome</keyword>
<dbReference type="Proteomes" id="UP001604336">
    <property type="component" value="Unassembled WGS sequence"/>
</dbReference>
<comment type="caution">
    <text evidence="1">The sequence shown here is derived from an EMBL/GenBank/DDBJ whole genome shotgun (WGS) entry which is preliminary data.</text>
</comment>
<gene>
    <name evidence="2" type="ORF">Adt_32048</name>
    <name evidence="1" type="ORF">Adt_47730</name>
</gene>
<reference evidence="3" key="1">
    <citation type="submission" date="2024-07" db="EMBL/GenBank/DDBJ databases">
        <title>Two chromosome-level genome assemblies of Korean endemic species Abeliophyllum distichum and Forsythia ovata (Oleaceae).</title>
        <authorList>
            <person name="Jang H."/>
        </authorList>
    </citation>
    <scope>NUCLEOTIDE SEQUENCE [LARGE SCALE GENOMIC DNA]</scope>
</reference>
<dbReference type="EMBL" id="JBFOLK010000280">
    <property type="protein sequence ID" value="KAL2454766.1"/>
    <property type="molecule type" value="Genomic_DNA"/>
</dbReference>
<dbReference type="EMBL" id="JBFOLK010000009">
    <property type="protein sequence ID" value="KAL2487292.1"/>
    <property type="molecule type" value="Genomic_DNA"/>
</dbReference>
<keyword evidence="1" id="KW-0808">Transferase</keyword>
<evidence type="ECO:0000313" key="3">
    <source>
        <dbReference type="Proteomes" id="UP001604336"/>
    </source>
</evidence>